<evidence type="ECO:0000313" key="1">
    <source>
        <dbReference type="EMBL" id="KAJ7554774.1"/>
    </source>
</evidence>
<evidence type="ECO:0000313" key="2">
    <source>
        <dbReference type="Proteomes" id="UP001162992"/>
    </source>
</evidence>
<name>A0ACC2DKE2_DIPCM</name>
<keyword evidence="2" id="KW-1185">Reference proteome</keyword>
<gene>
    <name evidence="1" type="ORF">O6H91_05G008600</name>
</gene>
<organism evidence="1 2">
    <name type="scientific">Diphasiastrum complanatum</name>
    <name type="common">Issler's clubmoss</name>
    <name type="synonym">Lycopodium complanatum</name>
    <dbReference type="NCBI Taxonomy" id="34168"/>
    <lineage>
        <taxon>Eukaryota</taxon>
        <taxon>Viridiplantae</taxon>
        <taxon>Streptophyta</taxon>
        <taxon>Embryophyta</taxon>
        <taxon>Tracheophyta</taxon>
        <taxon>Lycopodiopsida</taxon>
        <taxon>Lycopodiales</taxon>
        <taxon>Lycopodiaceae</taxon>
        <taxon>Lycopodioideae</taxon>
        <taxon>Diphasiastrum</taxon>
    </lineage>
</organism>
<reference evidence="2" key="1">
    <citation type="journal article" date="2024" name="Proc. Natl. Acad. Sci. U.S.A.">
        <title>Extraordinary preservation of gene collinearity over three hundred million years revealed in homosporous lycophytes.</title>
        <authorList>
            <person name="Li C."/>
            <person name="Wickell D."/>
            <person name="Kuo L.Y."/>
            <person name="Chen X."/>
            <person name="Nie B."/>
            <person name="Liao X."/>
            <person name="Peng D."/>
            <person name="Ji J."/>
            <person name="Jenkins J."/>
            <person name="Williams M."/>
            <person name="Shu S."/>
            <person name="Plott C."/>
            <person name="Barry K."/>
            <person name="Rajasekar S."/>
            <person name="Grimwood J."/>
            <person name="Han X."/>
            <person name="Sun S."/>
            <person name="Hou Z."/>
            <person name="He W."/>
            <person name="Dai G."/>
            <person name="Sun C."/>
            <person name="Schmutz J."/>
            <person name="Leebens-Mack J.H."/>
            <person name="Li F.W."/>
            <person name="Wang L."/>
        </authorList>
    </citation>
    <scope>NUCLEOTIDE SEQUENCE [LARGE SCALE GENOMIC DNA]</scope>
    <source>
        <strain evidence="2">cv. PW_Plant_1</strain>
    </source>
</reference>
<accession>A0ACC2DKE2</accession>
<comment type="caution">
    <text evidence="1">The sequence shown here is derived from an EMBL/GenBank/DDBJ whole genome shotgun (WGS) entry which is preliminary data.</text>
</comment>
<proteinExistence type="predicted"/>
<sequence length="689" mass="75125">MALSSASSFSKRRRVRGAMVAVIPPPSPSAMSLMKDLAQLAQEISMYDRPKARQKRNCSHLIQRVKLLAPAFEEIRDCSPPLPPSALLAFRDLYGLLQRAKLLLEDCREGSCMWLLLDRDSIAQQFQELSQDMAINLRRLPLSILEISVELKEQVELVRLQTERAKQYLDSTEEKLQEELLTLFETFKRRKPLDANRLRAMLADLQLASSEDCEREMRCLKEEIKAQSSSEDFVGISSTLESLLSFVRSCQRLLYGPCFTDSTHAFAESRSAAASSPTAVDNATREASTMILPDEFKCPISLELMKDPVIISSGQTYDRSSISRWIAAGHCTCPKSGQKLIHLNLIPNYALRSLINQWCEEHKVYSDPPDGANRVTIAPADQSFCSAESIEATKNTAAFLVGKLATGSPEIQRQVAYELRLLAKTGMDNRKCIAEVGAIPFLVPLLSSKDAKAQEHAVTALLNLSIFDNNKTLIMAAGALDPVLQVLNAGSSMEARENAAATVFSLSVVDEFKVTIGNTRIAIPALVKLLREGTEQGKKDAATTLFNLSLYAGNKARVVSAGAVAVLIHLLKDGGSEITDDSLAVLALLAGCAEGLAAIRSASALPVLINLLRNAGSSRAKENSIGVLLALCRNGGDYIIACILQIPDAVPSLQTLILTGTPRGKRKASSLLKLLHNVDPFLTPLQQAQ</sequence>
<dbReference type="EMBL" id="CM055096">
    <property type="protein sequence ID" value="KAJ7554774.1"/>
    <property type="molecule type" value="Genomic_DNA"/>
</dbReference>
<dbReference type="Proteomes" id="UP001162992">
    <property type="component" value="Chromosome 5"/>
</dbReference>
<protein>
    <submittedName>
        <fullName evidence="1">Uncharacterized protein</fullName>
    </submittedName>
</protein>